<evidence type="ECO:0000256" key="10">
    <source>
        <dbReference type="ARBA" id="ARBA00033096"/>
    </source>
</evidence>
<proteinExistence type="inferred from homology"/>
<keyword evidence="3" id="KW-0479">Metal-binding</keyword>
<keyword evidence="11" id="KW-0808">Transferase</keyword>
<evidence type="ECO:0000313" key="12">
    <source>
        <dbReference type="EMBL" id="KAG1782066.1"/>
    </source>
</evidence>
<organism evidence="12 13">
    <name type="scientific">Suillus placidus</name>
    <dbReference type="NCBI Taxonomy" id="48579"/>
    <lineage>
        <taxon>Eukaryota</taxon>
        <taxon>Fungi</taxon>
        <taxon>Dikarya</taxon>
        <taxon>Basidiomycota</taxon>
        <taxon>Agaricomycotina</taxon>
        <taxon>Agaricomycetes</taxon>
        <taxon>Agaricomycetidae</taxon>
        <taxon>Boletales</taxon>
        <taxon>Suillineae</taxon>
        <taxon>Suillaceae</taxon>
        <taxon>Suillus</taxon>
    </lineage>
</organism>
<dbReference type="PROSITE" id="PS00723">
    <property type="entry name" value="POLYPRENYL_SYNTHASE_1"/>
    <property type="match status" value="1"/>
</dbReference>
<evidence type="ECO:0000256" key="5">
    <source>
        <dbReference type="ARBA" id="ARBA00032052"/>
    </source>
</evidence>
<dbReference type="PANTHER" id="PTHR12001:SF44">
    <property type="entry name" value="GERANYLGERANYL PYROPHOSPHATE SYNTHASE"/>
    <property type="match status" value="1"/>
</dbReference>
<dbReference type="AlphaFoldDB" id="A0A9P7A5Z6"/>
<reference evidence="12" key="1">
    <citation type="journal article" date="2020" name="New Phytol.">
        <title>Comparative genomics reveals dynamic genome evolution in host specialist ectomycorrhizal fungi.</title>
        <authorList>
            <person name="Lofgren L.A."/>
            <person name="Nguyen N.H."/>
            <person name="Vilgalys R."/>
            <person name="Ruytinx J."/>
            <person name="Liao H.L."/>
            <person name="Branco S."/>
            <person name="Kuo A."/>
            <person name="LaButti K."/>
            <person name="Lipzen A."/>
            <person name="Andreopoulos W."/>
            <person name="Pangilinan J."/>
            <person name="Riley R."/>
            <person name="Hundley H."/>
            <person name="Na H."/>
            <person name="Barry K."/>
            <person name="Grigoriev I.V."/>
            <person name="Stajich J.E."/>
            <person name="Kennedy P.G."/>
        </authorList>
    </citation>
    <scope>NUCLEOTIDE SEQUENCE</scope>
    <source>
        <strain evidence="12">DOB743</strain>
    </source>
</reference>
<dbReference type="GO" id="GO:0004659">
    <property type="term" value="F:prenyltransferase activity"/>
    <property type="evidence" value="ECO:0007669"/>
    <property type="project" value="InterPro"/>
</dbReference>
<comment type="caution">
    <text evidence="12">The sequence shown here is derived from an EMBL/GenBank/DDBJ whole genome shotgun (WGS) entry which is preliminary data.</text>
</comment>
<evidence type="ECO:0000256" key="8">
    <source>
        <dbReference type="ARBA" id="ARBA00032448"/>
    </source>
</evidence>
<sequence>MSSSQRFSLLNSLPSTLESQWPQANESLILEPFTYITSKPGEEIRTLLIEAFNIWLAVPSDQLEVIDRVVQMLHNASLMLDDIEDDAQLRRGQPVAHKIYGVPQTINTANYVYFSAYKELSKLRRPGGGEDENVVRVVGASDLDLVVTEELLNLHRGQGLEILWRDLLQCPTEEEYISMVNSKTGSGFRIAVKLMMAHATKNLDIDFVPLVNIFGVYVQIRDDYMNLQSTEHSDNKGFAEDLTEGKFSFPIVHGVRADEQNRVVMNVLQKRPTTPTLKHHTVDYLRTQTKSFDYTLAVMSSLERQVREEIARLGGNPQLEKILDALHVEHDLHDLGGCVDEGVVP</sequence>
<dbReference type="OrthoDB" id="6921389at2759"/>
<comment type="cofactor">
    <cofactor evidence="1">
        <name>Mg(2+)</name>
        <dbReference type="ChEBI" id="CHEBI:18420"/>
    </cofactor>
</comment>
<evidence type="ECO:0000256" key="2">
    <source>
        <dbReference type="ARBA" id="ARBA00006706"/>
    </source>
</evidence>
<keyword evidence="13" id="KW-1185">Reference proteome</keyword>
<evidence type="ECO:0000313" key="13">
    <source>
        <dbReference type="Proteomes" id="UP000714275"/>
    </source>
</evidence>
<evidence type="ECO:0000256" key="3">
    <source>
        <dbReference type="ARBA" id="ARBA00022723"/>
    </source>
</evidence>
<dbReference type="SFLD" id="SFLDS00005">
    <property type="entry name" value="Isoprenoid_Synthase_Type_I"/>
    <property type="match status" value="1"/>
</dbReference>
<name>A0A9P7A5Z6_9AGAM</name>
<dbReference type="EMBL" id="JABBWD010000004">
    <property type="protein sequence ID" value="KAG1782066.1"/>
    <property type="molecule type" value="Genomic_DNA"/>
</dbReference>
<dbReference type="InterPro" id="IPR000092">
    <property type="entry name" value="Polyprenyl_synt"/>
</dbReference>
<evidence type="ECO:0000256" key="4">
    <source>
        <dbReference type="ARBA" id="ARBA00022842"/>
    </source>
</evidence>
<dbReference type="Gene3D" id="1.10.600.10">
    <property type="entry name" value="Farnesyl Diphosphate Synthase"/>
    <property type="match status" value="1"/>
</dbReference>
<dbReference type="InterPro" id="IPR008949">
    <property type="entry name" value="Isoprenoid_synthase_dom_sf"/>
</dbReference>
<evidence type="ECO:0000256" key="7">
    <source>
        <dbReference type="ARBA" id="ARBA00032424"/>
    </source>
</evidence>
<evidence type="ECO:0000256" key="6">
    <source>
        <dbReference type="ARBA" id="ARBA00032380"/>
    </source>
</evidence>
<dbReference type="InterPro" id="IPR033749">
    <property type="entry name" value="Polyprenyl_synt_CS"/>
</dbReference>
<dbReference type="Pfam" id="PF00348">
    <property type="entry name" value="polyprenyl_synt"/>
    <property type="match status" value="1"/>
</dbReference>
<dbReference type="Proteomes" id="UP000714275">
    <property type="component" value="Unassembled WGS sequence"/>
</dbReference>
<comment type="similarity">
    <text evidence="2 11">Belongs to the FPP/GGPP synthase family.</text>
</comment>
<keyword evidence="4" id="KW-0460">Magnesium</keyword>
<dbReference type="CDD" id="cd00685">
    <property type="entry name" value="Trans_IPPS_HT"/>
    <property type="match status" value="1"/>
</dbReference>
<dbReference type="PANTHER" id="PTHR12001">
    <property type="entry name" value="GERANYLGERANYL PYROPHOSPHATE SYNTHASE"/>
    <property type="match status" value="1"/>
</dbReference>
<accession>A0A9P7A5Z6</accession>
<dbReference type="SUPFAM" id="SSF48576">
    <property type="entry name" value="Terpenoid synthases"/>
    <property type="match status" value="1"/>
</dbReference>
<evidence type="ECO:0000256" key="11">
    <source>
        <dbReference type="RuleBase" id="RU004466"/>
    </source>
</evidence>
<evidence type="ECO:0000256" key="9">
    <source>
        <dbReference type="ARBA" id="ARBA00032873"/>
    </source>
</evidence>
<gene>
    <name evidence="12" type="ORF">EV702DRAFT_998291</name>
</gene>
<dbReference type="GO" id="GO:0046872">
    <property type="term" value="F:metal ion binding"/>
    <property type="evidence" value="ECO:0007669"/>
    <property type="project" value="UniProtKB-KW"/>
</dbReference>
<dbReference type="GO" id="GO:0008299">
    <property type="term" value="P:isoprenoid biosynthetic process"/>
    <property type="evidence" value="ECO:0007669"/>
    <property type="project" value="InterPro"/>
</dbReference>
<evidence type="ECO:0000256" key="1">
    <source>
        <dbReference type="ARBA" id="ARBA00001946"/>
    </source>
</evidence>
<protein>
    <recommendedName>
        <fullName evidence="9">(2E,6E)-farnesyl diphosphate synthase</fullName>
    </recommendedName>
    <alternativeName>
        <fullName evidence="8">Dimethylallyltranstransferase</fullName>
    </alternativeName>
    <alternativeName>
        <fullName evidence="7">Farnesyl diphosphate synthase</fullName>
    </alternativeName>
    <alternativeName>
        <fullName evidence="5">Farnesyltranstransferase</fullName>
    </alternativeName>
    <alternativeName>
        <fullName evidence="10">Geranylgeranyl diphosphate synthase</fullName>
    </alternativeName>
    <alternativeName>
        <fullName evidence="6">Geranyltranstransferase</fullName>
    </alternativeName>
</protein>